<dbReference type="PANTHER" id="PTHR43280:SF28">
    <property type="entry name" value="HTH-TYPE TRANSCRIPTIONAL ACTIVATOR RHAS"/>
    <property type="match status" value="1"/>
</dbReference>
<evidence type="ECO:0000259" key="4">
    <source>
        <dbReference type="PROSITE" id="PS01124"/>
    </source>
</evidence>
<dbReference type="InterPro" id="IPR037923">
    <property type="entry name" value="HTH-like"/>
</dbReference>
<dbReference type="InterPro" id="IPR003313">
    <property type="entry name" value="AraC-bd"/>
</dbReference>
<keyword evidence="1" id="KW-0805">Transcription regulation</keyword>
<dbReference type="Pfam" id="PF12833">
    <property type="entry name" value="HTH_18"/>
    <property type="match status" value="1"/>
</dbReference>
<dbReference type="GO" id="GO:0043565">
    <property type="term" value="F:sequence-specific DNA binding"/>
    <property type="evidence" value="ECO:0007669"/>
    <property type="project" value="InterPro"/>
</dbReference>
<dbReference type="InterPro" id="IPR018062">
    <property type="entry name" value="HTH_AraC-typ_CS"/>
</dbReference>
<dbReference type="AlphaFoldDB" id="A0A369ANL3"/>
<comment type="caution">
    <text evidence="5">The sequence shown here is derived from an EMBL/GenBank/DDBJ whole genome shotgun (WGS) entry which is preliminary data.</text>
</comment>
<dbReference type="PROSITE" id="PS01124">
    <property type="entry name" value="HTH_ARAC_FAMILY_2"/>
    <property type="match status" value="1"/>
</dbReference>
<keyword evidence="2" id="KW-0238">DNA-binding</keyword>
<keyword evidence="3" id="KW-0804">Transcription</keyword>
<dbReference type="EMBL" id="QPJT01000033">
    <property type="protein sequence ID" value="RCX09866.1"/>
    <property type="molecule type" value="Genomic_DNA"/>
</dbReference>
<dbReference type="Pfam" id="PF02311">
    <property type="entry name" value="AraC_binding"/>
    <property type="match status" value="1"/>
</dbReference>
<reference evidence="5 6" key="1">
    <citation type="submission" date="2018-07" db="EMBL/GenBank/DDBJ databases">
        <title>Genomic Encyclopedia of Type Strains, Phase IV (KMG-IV): sequencing the most valuable type-strain genomes for metagenomic binning, comparative biology and taxonomic classification.</title>
        <authorList>
            <person name="Goeker M."/>
        </authorList>
    </citation>
    <scope>NUCLEOTIDE SEQUENCE [LARGE SCALE GENOMIC DNA]</scope>
    <source>
        <strain evidence="5 6">DSM 27016</strain>
    </source>
</reference>
<dbReference type="CDD" id="cd02208">
    <property type="entry name" value="cupin_RmlC-like"/>
    <property type="match status" value="1"/>
</dbReference>
<name>A0A369ANL3_9FIRM</name>
<dbReference type="InterPro" id="IPR014710">
    <property type="entry name" value="RmlC-like_jellyroll"/>
</dbReference>
<dbReference type="SUPFAM" id="SSF46689">
    <property type="entry name" value="Homeodomain-like"/>
    <property type="match status" value="2"/>
</dbReference>
<keyword evidence="6" id="KW-1185">Reference proteome</keyword>
<evidence type="ECO:0000313" key="6">
    <source>
        <dbReference type="Proteomes" id="UP000253034"/>
    </source>
</evidence>
<dbReference type="Gene3D" id="2.60.120.10">
    <property type="entry name" value="Jelly Rolls"/>
    <property type="match status" value="1"/>
</dbReference>
<organism evidence="5 6">
    <name type="scientific">Anaerobacterium chartisolvens</name>
    <dbReference type="NCBI Taxonomy" id="1297424"/>
    <lineage>
        <taxon>Bacteria</taxon>
        <taxon>Bacillati</taxon>
        <taxon>Bacillota</taxon>
        <taxon>Clostridia</taxon>
        <taxon>Eubacteriales</taxon>
        <taxon>Oscillospiraceae</taxon>
        <taxon>Anaerobacterium</taxon>
    </lineage>
</organism>
<dbReference type="SUPFAM" id="SSF51215">
    <property type="entry name" value="Regulatory protein AraC"/>
    <property type="match status" value="1"/>
</dbReference>
<dbReference type="PRINTS" id="PR00032">
    <property type="entry name" value="HTHARAC"/>
</dbReference>
<protein>
    <submittedName>
        <fullName evidence="5">AraC family transcriptional regulator</fullName>
    </submittedName>
</protein>
<dbReference type="Gene3D" id="1.10.10.60">
    <property type="entry name" value="Homeodomain-like"/>
    <property type="match status" value="2"/>
</dbReference>
<dbReference type="PANTHER" id="PTHR43280">
    <property type="entry name" value="ARAC-FAMILY TRANSCRIPTIONAL REGULATOR"/>
    <property type="match status" value="1"/>
</dbReference>
<dbReference type="InterPro" id="IPR009057">
    <property type="entry name" value="Homeodomain-like_sf"/>
</dbReference>
<feature type="domain" description="HTH araC/xylS-type" evidence="4">
    <location>
        <begin position="184"/>
        <end position="280"/>
    </location>
</feature>
<evidence type="ECO:0000256" key="1">
    <source>
        <dbReference type="ARBA" id="ARBA00023015"/>
    </source>
</evidence>
<dbReference type="PROSITE" id="PS00041">
    <property type="entry name" value="HTH_ARAC_FAMILY_1"/>
    <property type="match status" value="1"/>
</dbReference>
<proteinExistence type="predicted"/>
<dbReference type="SMART" id="SM00342">
    <property type="entry name" value="HTH_ARAC"/>
    <property type="match status" value="1"/>
</dbReference>
<dbReference type="GO" id="GO:0003700">
    <property type="term" value="F:DNA-binding transcription factor activity"/>
    <property type="evidence" value="ECO:0007669"/>
    <property type="project" value="InterPro"/>
</dbReference>
<evidence type="ECO:0000256" key="3">
    <source>
        <dbReference type="ARBA" id="ARBA00023163"/>
    </source>
</evidence>
<dbReference type="InterPro" id="IPR020449">
    <property type="entry name" value="Tscrpt_reg_AraC-type_HTH"/>
</dbReference>
<dbReference type="InterPro" id="IPR018060">
    <property type="entry name" value="HTH_AraC"/>
</dbReference>
<accession>A0A369ANL3</accession>
<evidence type="ECO:0000313" key="5">
    <source>
        <dbReference type="EMBL" id="RCX09866.1"/>
    </source>
</evidence>
<sequence length="280" mass="31998">MIILFHKNKGYSSGFPIDSKIYNNISSLPHWHPELELMLVYEGSVVMGKNSECRELKKGDIAFCSGGDIHYYDSKGKHSTILTIVFRPELISNIVNLSKDEQATITFLDNLAVEAIKLDNSIVNQMRTCLDSIYKEMSGHKQDYDIFVKADLIKLFALFSRHIPRSAFELDGDMASPRSVKLIQGAMKYIESNYSHDISLNDISQHLKISPFYFSRIFSNVTGLTYKSYLNKIRIEKAHNFIETTSIPITDIAYECGYNSLRTFNRAFKELKGYTPSSLR</sequence>
<evidence type="ECO:0000256" key="2">
    <source>
        <dbReference type="ARBA" id="ARBA00023125"/>
    </source>
</evidence>
<gene>
    <name evidence="5" type="ORF">DFR58_1335</name>
</gene>
<dbReference type="Proteomes" id="UP000253034">
    <property type="component" value="Unassembled WGS sequence"/>
</dbReference>